<accession>D4CXK2</accession>
<dbReference type="Proteomes" id="UP000003748">
    <property type="component" value="Unassembled WGS sequence"/>
</dbReference>
<dbReference type="STRING" id="546275.FUSPEROL_02163"/>
<evidence type="ECO:0000256" key="1">
    <source>
        <dbReference type="SAM" id="Coils"/>
    </source>
</evidence>
<name>D4CXK2_9FUSO</name>
<dbReference type="AlphaFoldDB" id="D4CXK2"/>
<organism evidence="2 3">
    <name type="scientific">Fusobacterium periodonticum ATCC 33693</name>
    <dbReference type="NCBI Taxonomy" id="546275"/>
    <lineage>
        <taxon>Bacteria</taxon>
        <taxon>Fusobacteriati</taxon>
        <taxon>Fusobacteriota</taxon>
        <taxon>Fusobacteriia</taxon>
        <taxon>Fusobacteriales</taxon>
        <taxon>Fusobacteriaceae</taxon>
        <taxon>Fusobacterium</taxon>
    </lineage>
</organism>
<protein>
    <submittedName>
        <fullName evidence="2">Uncharacterized protein</fullName>
    </submittedName>
</protein>
<proteinExistence type="predicted"/>
<dbReference type="EMBL" id="ACJY01000099">
    <property type="protein sequence ID" value="EFE86122.1"/>
    <property type="molecule type" value="Genomic_DNA"/>
</dbReference>
<sequence>MIDNEKFKKIKENFFNKKITTEDYKKLLIEICNLNSYKDFYEFAEKEIKKLQDFIKNQEENINKKMENLIDNIIDNIKEK</sequence>
<dbReference type="RefSeq" id="WP_005974988.1">
    <property type="nucleotide sequence ID" value="NZ_GG665898.1"/>
</dbReference>
<evidence type="ECO:0000313" key="3">
    <source>
        <dbReference type="Proteomes" id="UP000003748"/>
    </source>
</evidence>
<dbReference type="HOGENOM" id="CLU_2584693_0_0_0"/>
<evidence type="ECO:0000313" key="2">
    <source>
        <dbReference type="EMBL" id="EFE86122.1"/>
    </source>
</evidence>
<dbReference type="GeneID" id="78420334"/>
<keyword evidence="1" id="KW-0175">Coiled coil</keyword>
<reference evidence="2 3" key="1">
    <citation type="submission" date="2010-02" db="EMBL/GenBank/DDBJ databases">
        <authorList>
            <person name="Weinstock G."/>
            <person name="Sodergren E."/>
            <person name="Clifton S."/>
            <person name="Fulton L."/>
            <person name="Fulton B."/>
            <person name="Courtney L."/>
            <person name="Fronick C."/>
            <person name="Harrison M."/>
            <person name="Strong C."/>
            <person name="Farmer C."/>
            <person name="Delahaunty K."/>
            <person name="Markovic C."/>
            <person name="Hall O."/>
            <person name="Minx P."/>
            <person name="Tomlinson C."/>
            <person name="Mitreva M."/>
            <person name="Nelson J."/>
            <person name="Hou S."/>
            <person name="Wollam A."/>
            <person name="Pepin K.H."/>
            <person name="Johnson M."/>
            <person name="Bhonagiri V."/>
            <person name="Zhang X."/>
            <person name="Suruliraj S."/>
            <person name="Warren W."/>
            <person name="Chinwalla A."/>
            <person name="Mardis E.R."/>
            <person name="Wilson R.K."/>
        </authorList>
    </citation>
    <scope>NUCLEOTIDE SEQUENCE [LARGE SCALE GENOMIC DNA]</scope>
    <source>
        <strain evidence="2 3">ATCC 33693</strain>
    </source>
</reference>
<feature type="coiled-coil region" evidence="1">
    <location>
        <begin position="41"/>
        <end position="76"/>
    </location>
</feature>
<gene>
    <name evidence="2" type="ORF">FUSPEROL_02163</name>
</gene>
<comment type="caution">
    <text evidence="2">The sequence shown here is derived from an EMBL/GenBank/DDBJ whole genome shotgun (WGS) entry which is preliminary data.</text>
</comment>